<keyword evidence="3" id="KW-1185">Reference proteome</keyword>
<accession>A0A4R0IIZ8</accession>
<dbReference type="RefSeq" id="WP_131519463.1">
    <property type="nucleotide sequence ID" value="NZ_SJKD01000021.1"/>
</dbReference>
<dbReference type="OrthoDB" id="7942268at2"/>
<evidence type="ECO:0000313" key="3">
    <source>
        <dbReference type="Proteomes" id="UP000293342"/>
    </source>
</evidence>
<dbReference type="InterPro" id="IPR016181">
    <property type="entry name" value="Acyl_CoA_acyltransferase"/>
</dbReference>
<dbReference type="Pfam" id="PF00583">
    <property type="entry name" value="Acetyltransf_1"/>
    <property type="match status" value="1"/>
</dbReference>
<keyword evidence="2" id="KW-0808">Transferase</keyword>
<name>A0A4R0IIZ8_9ACTN</name>
<dbReference type="Gene3D" id="3.40.630.30">
    <property type="match status" value="1"/>
</dbReference>
<dbReference type="Proteomes" id="UP000293342">
    <property type="component" value="Unassembled WGS sequence"/>
</dbReference>
<organism evidence="2 3">
    <name type="scientific">Kribbella capetownensis</name>
    <dbReference type="NCBI Taxonomy" id="1572659"/>
    <lineage>
        <taxon>Bacteria</taxon>
        <taxon>Bacillati</taxon>
        <taxon>Actinomycetota</taxon>
        <taxon>Actinomycetes</taxon>
        <taxon>Propionibacteriales</taxon>
        <taxon>Kribbellaceae</taxon>
        <taxon>Kribbella</taxon>
    </lineage>
</organism>
<gene>
    <name evidence="2" type="ORF">E0H75_42720</name>
</gene>
<evidence type="ECO:0000259" key="1">
    <source>
        <dbReference type="PROSITE" id="PS51186"/>
    </source>
</evidence>
<dbReference type="InterPro" id="IPR000182">
    <property type="entry name" value="GNAT_dom"/>
</dbReference>
<protein>
    <submittedName>
        <fullName evidence="2">GNAT family N-acetyltransferase</fullName>
    </submittedName>
</protein>
<evidence type="ECO:0000313" key="2">
    <source>
        <dbReference type="EMBL" id="TCC32657.1"/>
    </source>
</evidence>
<feature type="domain" description="N-acetyltransferase" evidence="1">
    <location>
        <begin position="156"/>
        <end position="306"/>
    </location>
</feature>
<dbReference type="SUPFAM" id="SSF55729">
    <property type="entry name" value="Acyl-CoA N-acyltransferases (Nat)"/>
    <property type="match status" value="1"/>
</dbReference>
<dbReference type="CDD" id="cd04301">
    <property type="entry name" value="NAT_SF"/>
    <property type="match status" value="1"/>
</dbReference>
<dbReference type="GO" id="GO:0016747">
    <property type="term" value="F:acyltransferase activity, transferring groups other than amino-acyl groups"/>
    <property type="evidence" value="ECO:0007669"/>
    <property type="project" value="InterPro"/>
</dbReference>
<reference evidence="2 3" key="1">
    <citation type="submission" date="2019-02" db="EMBL/GenBank/DDBJ databases">
        <title>Kribbella capetownensis sp. nov. and Kribbella speibonae sp. nov., isolated from soil.</title>
        <authorList>
            <person name="Curtis S.M."/>
            <person name="Norton I."/>
            <person name="Everest G.J."/>
            <person name="Meyers P.R."/>
        </authorList>
    </citation>
    <scope>NUCLEOTIDE SEQUENCE [LARGE SCALE GENOMIC DNA]</scope>
    <source>
        <strain evidence="2 3">YM53</strain>
    </source>
</reference>
<proteinExistence type="predicted"/>
<sequence length="306" mass="34243">MIIRPLASHAELDLFNTLPYAYNEELADDLAAGRRRLEWLWVALRGDVVVARVAWWARADGEPPLLLDVFDLDDVSPDRVDIGERLLREASAAVVPDGPVEYGRMLSAQWRDDPAERRAVEDRVAAAERTGARLFVERLRLEWQPPACMPTPSGRLTFRPVADRAELVGLMTDVLDGTLDAHSQTELQTMDPAESAAHQYDSEFLSYSSPREWWRVATLPDGEPVGFVIPARNNYHPIIAYLAVLPRHRGHGYIDEILGEGTRILADNGAARIRAATDLGNVPMANAFHRAGYVTFARAIDLTWDR</sequence>
<dbReference type="AlphaFoldDB" id="A0A4R0IIZ8"/>
<comment type="caution">
    <text evidence="2">The sequence shown here is derived from an EMBL/GenBank/DDBJ whole genome shotgun (WGS) entry which is preliminary data.</text>
</comment>
<dbReference type="EMBL" id="SJKD01000021">
    <property type="protein sequence ID" value="TCC32657.1"/>
    <property type="molecule type" value="Genomic_DNA"/>
</dbReference>
<dbReference type="PROSITE" id="PS51186">
    <property type="entry name" value="GNAT"/>
    <property type="match status" value="1"/>
</dbReference>